<feature type="region of interest" description="Disordered" evidence="1">
    <location>
        <begin position="49"/>
        <end position="73"/>
    </location>
</feature>
<gene>
    <name evidence="2" type="ORF">ASNO1_43830</name>
</gene>
<evidence type="ECO:0000256" key="1">
    <source>
        <dbReference type="SAM" id="MobiDB-lite"/>
    </source>
</evidence>
<protein>
    <submittedName>
        <fullName evidence="2">Uncharacterized protein</fullName>
    </submittedName>
</protein>
<proteinExistence type="predicted"/>
<reference evidence="2 3" key="1">
    <citation type="journal article" date="2024" name="Arch. Microbiol.">
        <title>Corallococcus caeni sp. nov., a novel myxobacterium isolated from activated sludge.</title>
        <authorList>
            <person name="Tomita S."/>
            <person name="Nakai R."/>
            <person name="Kuroda K."/>
            <person name="Kurashita H."/>
            <person name="Hatamoto M."/>
            <person name="Yamaguchi T."/>
            <person name="Narihiro T."/>
        </authorList>
    </citation>
    <scope>NUCLEOTIDE SEQUENCE [LARGE SCALE GENOMIC DNA]</scope>
    <source>
        <strain evidence="2 3">NO1</strain>
    </source>
</reference>
<dbReference type="EMBL" id="BTTX01000004">
    <property type="protein sequence ID" value="GMU08130.1"/>
    <property type="molecule type" value="Genomic_DNA"/>
</dbReference>
<comment type="caution">
    <text evidence="2">The sequence shown here is derived from an EMBL/GenBank/DDBJ whole genome shotgun (WGS) entry which is preliminary data.</text>
</comment>
<evidence type="ECO:0000313" key="3">
    <source>
        <dbReference type="Proteomes" id="UP001342631"/>
    </source>
</evidence>
<evidence type="ECO:0000313" key="2">
    <source>
        <dbReference type="EMBL" id="GMU08130.1"/>
    </source>
</evidence>
<name>A0ABQ6QVR5_9BACT</name>
<dbReference type="Proteomes" id="UP001342631">
    <property type="component" value="Unassembled WGS sequence"/>
</dbReference>
<organism evidence="2 3">
    <name type="scientific">Corallococcus caeni</name>
    <dbReference type="NCBI Taxonomy" id="3082388"/>
    <lineage>
        <taxon>Bacteria</taxon>
        <taxon>Pseudomonadati</taxon>
        <taxon>Myxococcota</taxon>
        <taxon>Myxococcia</taxon>
        <taxon>Myxococcales</taxon>
        <taxon>Cystobacterineae</taxon>
        <taxon>Myxococcaceae</taxon>
        <taxon>Corallococcus</taxon>
    </lineage>
</organism>
<keyword evidence="3" id="KW-1185">Reference proteome</keyword>
<accession>A0ABQ6QVR5</accession>
<sequence length="89" mass="9021">MSADLRSSVEAACAEPAANTATTAAPANNPLLMWSPPCVGPKSGVSFRPCQPGPGGPLARPPSLADGLPMHRKGVAPGVEERFLEDGEG</sequence>